<sequence>MTTKQPPKTTKEHHPPASEHDAPRARFEVNTAFDVFGSEFPDETFAGVFDQPRPTYKGHDWEFRGL</sequence>
<dbReference type="AlphaFoldDB" id="A0A844TJP1"/>
<evidence type="ECO:0000313" key="3">
    <source>
        <dbReference type="Proteomes" id="UP000449969"/>
    </source>
</evidence>
<accession>A0A844TJP1</accession>
<keyword evidence="3" id="KW-1185">Reference proteome</keyword>
<proteinExistence type="predicted"/>
<name>A0A844TJP1_9BRAD</name>
<protein>
    <submittedName>
        <fullName evidence="2">Uncharacterized protein</fullName>
    </submittedName>
</protein>
<reference evidence="2 3" key="1">
    <citation type="submission" date="2019-12" db="EMBL/GenBank/DDBJ databases">
        <title>Draft genome sequences Bradyrhizobium cajani AMBPC1010, Bradyrhizobium pachyrhizi AMBPC1040 and Bradyrhizobium yuanmingense ALSPC3051, three plant growth promoting strains isolated from nodules of Cajanus cajan L. in Dominican Republic.</title>
        <authorList>
            <person name="Flores-Felix J.D."/>
            <person name="Araujo J."/>
            <person name="Diaz-Alcantara C."/>
            <person name="Gonzalez-Andres F."/>
            <person name="Velazquez E."/>
        </authorList>
    </citation>
    <scope>NUCLEOTIDE SEQUENCE [LARGE SCALE GENOMIC DNA]</scope>
    <source>
        <strain evidence="2 3">1010</strain>
    </source>
</reference>
<comment type="caution">
    <text evidence="2">The sequence shown here is derived from an EMBL/GenBank/DDBJ whole genome shotgun (WGS) entry which is preliminary data.</text>
</comment>
<evidence type="ECO:0000313" key="2">
    <source>
        <dbReference type="EMBL" id="MVT76084.1"/>
    </source>
</evidence>
<dbReference type="EMBL" id="WQNE01000022">
    <property type="protein sequence ID" value="MVT76084.1"/>
    <property type="molecule type" value="Genomic_DNA"/>
</dbReference>
<evidence type="ECO:0000256" key="1">
    <source>
        <dbReference type="SAM" id="MobiDB-lite"/>
    </source>
</evidence>
<dbReference type="Proteomes" id="UP000449969">
    <property type="component" value="Unassembled WGS sequence"/>
</dbReference>
<organism evidence="2 3">
    <name type="scientific">Bradyrhizobium cajani</name>
    <dbReference type="NCBI Taxonomy" id="1928661"/>
    <lineage>
        <taxon>Bacteria</taxon>
        <taxon>Pseudomonadati</taxon>
        <taxon>Pseudomonadota</taxon>
        <taxon>Alphaproteobacteria</taxon>
        <taxon>Hyphomicrobiales</taxon>
        <taxon>Nitrobacteraceae</taxon>
        <taxon>Bradyrhizobium</taxon>
    </lineage>
</organism>
<feature type="compositionally biased region" description="Basic and acidic residues" evidence="1">
    <location>
        <begin position="9"/>
        <end position="24"/>
    </location>
</feature>
<dbReference type="OrthoDB" id="8243039at2"/>
<feature type="region of interest" description="Disordered" evidence="1">
    <location>
        <begin position="1"/>
        <end position="24"/>
    </location>
</feature>
<gene>
    <name evidence="2" type="ORF">GPL20_24055</name>
</gene>
<dbReference type="RefSeq" id="WP_157332254.1">
    <property type="nucleotide sequence ID" value="NZ_JANADL010000006.1"/>
</dbReference>